<dbReference type="SUPFAM" id="SSF51735">
    <property type="entry name" value="NAD(P)-binding Rossmann-fold domains"/>
    <property type="match status" value="1"/>
</dbReference>
<keyword evidence="9" id="KW-1185">Reference proteome</keyword>
<comment type="similarity">
    <text evidence="2 6">Belongs to the zinc-containing alcohol dehydrogenase family.</text>
</comment>
<dbReference type="SUPFAM" id="SSF50129">
    <property type="entry name" value="GroES-like"/>
    <property type="match status" value="1"/>
</dbReference>
<evidence type="ECO:0000256" key="4">
    <source>
        <dbReference type="ARBA" id="ARBA00022833"/>
    </source>
</evidence>
<dbReference type="CDD" id="cd08261">
    <property type="entry name" value="Zn_ADH7"/>
    <property type="match status" value="1"/>
</dbReference>
<dbReference type="PANTHER" id="PTHR43161:SF23">
    <property type="entry name" value="(R,R)-BUTANEDIOL DEHYDROGENASE-RELATED"/>
    <property type="match status" value="1"/>
</dbReference>
<evidence type="ECO:0000313" key="8">
    <source>
        <dbReference type="EMBL" id="RAP77631.1"/>
    </source>
</evidence>
<dbReference type="Proteomes" id="UP000249260">
    <property type="component" value="Unassembled WGS sequence"/>
</dbReference>
<reference evidence="8 9" key="1">
    <citation type="submission" date="2018-06" db="EMBL/GenBank/DDBJ databases">
        <title>Paenibacillus montanisoli sp. nov., isolated from mountain area soil.</title>
        <authorList>
            <person name="Wu M."/>
        </authorList>
    </citation>
    <scope>NUCLEOTIDE SEQUENCE [LARGE SCALE GENOMIC DNA]</scope>
    <source>
        <strain evidence="8 9">RA17</strain>
    </source>
</reference>
<dbReference type="InterPro" id="IPR013149">
    <property type="entry name" value="ADH-like_C"/>
</dbReference>
<gene>
    <name evidence="8" type="ORF">DL346_03930</name>
</gene>
<dbReference type="Pfam" id="PF00107">
    <property type="entry name" value="ADH_zinc_N"/>
    <property type="match status" value="1"/>
</dbReference>
<dbReference type="SMART" id="SM00829">
    <property type="entry name" value="PKS_ER"/>
    <property type="match status" value="1"/>
</dbReference>
<dbReference type="InterPro" id="IPR002328">
    <property type="entry name" value="ADH_Zn_CS"/>
</dbReference>
<dbReference type="Gene3D" id="3.40.50.720">
    <property type="entry name" value="NAD(P)-binding Rossmann-like Domain"/>
    <property type="match status" value="1"/>
</dbReference>
<evidence type="ECO:0000256" key="3">
    <source>
        <dbReference type="ARBA" id="ARBA00022723"/>
    </source>
</evidence>
<evidence type="ECO:0000256" key="1">
    <source>
        <dbReference type="ARBA" id="ARBA00001947"/>
    </source>
</evidence>
<dbReference type="PROSITE" id="PS00059">
    <property type="entry name" value="ADH_ZINC"/>
    <property type="match status" value="1"/>
</dbReference>
<dbReference type="InterPro" id="IPR036291">
    <property type="entry name" value="NAD(P)-bd_dom_sf"/>
</dbReference>
<comment type="caution">
    <text evidence="8">The sequence shown here is derived from an EMBL/GenBank/DDBJ whole genome shotgun (WGS) entry which is preliminary data.</text>
</comment>
<dbReference type="AlphaFoldDB" id="A0A328U889"/>
<dbReference type="Gene3D" id="3.90.180.10">
    <property type="entry name" value="Medium-chain alcohol dehydrogenases, catalytic domain"/>
    <property type="match status" value="1"/>
</dbReference>
<dbReference type="InterPro" id="IPR011032">
    <property type="entry name" value="GroES-like_sf"/>
</dbReference>
<proteinExistence type="inferred from homology"/>
<accession>A0A328U889</accession>
<dbReference type="OrthoDB" id="9777057at2"/>
<evidence type="ECO:0000256" key="2">
    <source>
        <dbReference type="ARBA" id="ARBA00008072"/>
    </source>
</evidence>
<keyword evidence="5" id="KW-0560">Oxidoreductase</keyword>
<dbReference type="InterPro" id="IPR020843">
    <property type="entry name" value="ER"/>
</dbReference>
<keyword evidence="3 6" id="KW-0479">Metal-binding</keyword>
<name>A0A328U889_9BACL</name>
<dbReference type="GO" id="GO:0016491">
    <property type="term" value="F:oxidoreductase activity"/>
    <property type="evidence" value="ECO:0007669"/>
    <property type="project" value="UniProtKB-KW"/>
</dbReference>
<evidence type="ECO:0000256" key="5">
    <source>
        <dbReference type="ARBA" id="ARBA00023002"/>
    </source>
</evidence>
<dbReference type="GO" id="GO:0008270">
    <property type="term" value="F:zinc ion binding"/>
    <property type="evidence" value="ECO:0007669"/>
    <property type="project" value="InterPro"/>
</dbReference>
<comment type="cofactor">
    <cofactor evidence="1 6">
        <name>Zn(2+)</name>
        <dbReference type="ChEBI" id="CHEBI:29105"/>
    </cofactor>
</comment>
<feature type="domain" description="Enoyl reductase (ER)" evidence="7">
    <location>
        <begin position="7"/>
        <end position="337"/>
    </location>
</feature>
<protein>
    <submittedName>
        <fullName evidence="8">Alcohol dehydrogenase</fullName>
    </submittedName>
</protein>
<dbReference type="Pfam" id="PF08240">
    <property type="entry name" value="ADH_N"/>
    <property type="match status" value="1"/>
</dbReference>
<keyword evidence="4 6" id="KW-0862">Zinc</keyword>
<sequence length="342" mass="37124">MKAAVFRKPYEIELSEVAKPQPGAGEVIVSVRAAGICGSDLHNYDGSHPYVVFPAIYGHELSGIVAEVGGQVKRVKPGDRVIIEPSIPCGSCYPCRSGKYNCCVAMKFVGSFGGQGGFADYVAVPERCVHSMPDDMDYRIGALCEPFTIGAQAVKQAGVQDGMTVTILGMGPIGLTILMLLKQLYAVRVFAVDVVPERLQTAQRFGADVLINPLHEDPVERIEELTGGEYSNAVIEVAGLKRTMEQTIHLVSAGGHIVIVGLTSDDVSMPGILFTKKEVQIRGSRNSVDQFPFIIDFLNRNRELAEAFISATMPFSDIARAFHEAKTKPNAFNKIILTFDEE</sequence>
<evidence type="ECO:0000313" key="9">
    <source>
        <dbReference type="Proteomes" id="UP000249260"/>
    </source>
</evidence>
<dbReference type="EMBL" id="QLUW01000001">
    <property type="protein sequence ID" value="RAP77631.1"/>
    <property type="molecule type" value="Genomic_DNA"/>
</dbReference>
<evidence type="ECO:0000256" key="6">
    <source>
        <dbReference type="RuleBase" id="RU361277"/>
    </source>
</evidence>
<dbReference type="PANTHER" id="PTHR43161">
    <property type="entry name" value="SORBITOL DEHYDROGENASE"/>
    <property type="match status" value="1"/>
</dbReference>
<dbReference type="InterPro" id="IPR013154">
    <property type="entry name" value="ADH-like_N"/>
</dbReference>
<organism evidence="8 9">
    <name type="scientific">Paenibacillus montanisoli</name>
    <dbReference type="NCBI Taxonomy" id="2081970"/>
    <lineage>
        <taxon>Bacteria</taxon>
        <taxon>Bacillati</taxon>
        <taxon>Bacillota</taxon>
        <taxon>Bacilli</taxon>
        <taxon>Bacillales</taxon>
        <taxon>Paenibacillaceae</taxon>
        <taxon>Paenibacillus</taxon>
    </lineage>
</organism>
<evidence type="ECO:0000259" key="7">
    <source>
        <dbReference type="SMART" id="SM00829"/>
    </source>
</evidence>